<comment type="caution">
    <text evidence="1">The sequence shown here is derived from an EMBL/GenBank/DDBJ whole genome shotgun (WGS) entry which is preliminary data.</text>
</comment>
<name>A0A2V4VKM7_PAEBA</name>
<evidence type="ECO:0000313" key="2">
    <source>
        <dbReference type="Proteomes" id="UP000247790"/>
    </source>
</evidence>
<sequence length="92" mass="10419">MDQCPRCASNEIASTDNFCKVCGFTLFQITLEQVEVISETAATTAASEQPKLIMTSRFFIFPDLSDEEIDMLHMALMRRAFEWARANGFSNK</sequence>
<dbReference type="AlphaFoldDB" id="A0A2V4VKM7"/>
<proteinExistence type="predicted"/>
<dbReference type="Proteomes" id="UP000247790">
    <property type="component" value="Unassembled WGS sequence"/>
</dbReference>
<reference evidence="1 2" key="1">
    <citation type="submission" date="2018-06" db="EMBL/GenBank/DDBJ databases">
        <title>Genomic Encyclopedia of Type Strains, Phase III (KMG-III): the genomes of soil and plant-associated and newly described type strains.</title>
        <authorList>
            <person name="Whitman W."/>
        </authorList>
    </citation>
    <scope>NUCLEOTIDE SEQUENCE [LARGE SCALE GENOMIC DNA]</scope>
    <source>
        <strain evidence="1 2">CECT 7022</strain>
    </source>
</reference>
<dbReference type="EMBL" id="QJSW01000005">
    <property type="protein sequence ID" value="PYE49804.1"/>
    <property type="molecule type" value="Genomic_DNA"/>
</dbReference>
<protein>
    <submittedName>
        <fullName evidence="1">Uncharacterized protein</fullName>
    </submittedName>
</protein>
<organism evidence="1 2">
    <name type="scientific">Paenibacillus barcinonensis</name>
    <dbReference type="NCBI Taxonomy" id="198119"/>
    <lineage>
        <taxon>Bacteria</taxon>
        <taxon>Bacillati</taxon>
        <taxon>Bacillota</taxon>
        <taxon>Bacilli</taxon>
        <taxon>Bacillales</taxon>
        <taxon>Paenibacillaceae</taxon>
        <taxon>Paenibacillus</taxon>
    </lineage>
</organism>
<evidence type="ECO:0000313" key="1">
    <source>
        <dbReference type="EMBL" id="PYE49804.1"/>
    </source>
</evidence>
<gene>
    <name evidence="1" type="ORF">DFQ00_105308</name>
</gene>
<accession>A0A2V4VKM7</accession>